<feature type="compositionally biased region" description="Polar residues" evidence="4">
    <location>
        <begin position="299"/>
        <end position="358"/>
    </location>
</feature>
<accession>A0A6P8FML7</accession>
<evidence type="ECO:0000313" key="8">
    <source>
        <dbReference type="RefSeq" id="XP_031424861.1"/>
    </source>
</evidence>
<feature type="domain" description="Rab-GAP TBC" evidence="6">
    <location>
        <begin position="808"/>
        <end position="1002"/>
    </location>
</feature>
<feature type="domain" description="PH" evidence="5">
    <location>
        <begin position="51"/>
        <end position="148"/>
    </location>
</feature>
<feature type="region of interest" description="Disordered" evidence="4">
    <location>
        <begin position="299"/>
        <end position="372"/>
    </location>
</feature>
<dbReference type="CTD" id="55357"/>
<reference evidence="8" key="1">
    <citation type="submission" date="2025-08" db="UniProtKB">
        <authorList>
            <consortium name="RefSeq"/>
        </authorList>
    </citation>
    <scope>IDENTIFICATION</scope>
</reference>
<name>A0A6P8FML7_CLUHA</name>
<organism evidence="7 8">
    <name type="scientific">Clupea harengus</name>
    <name type="common">Atlantic herring</name>
    <dbReference type="NCBI Taxonomy" id="7950"/>
    <lineage>
        <taxon>Eukaryota</taxon>
        <taxon>Metazoa</taxon>
        <taxon>Chordata</taxon>
        <taxon>Craniata</taxon>
        <taxon>Vertebrata</taxon>
        <taxon>Euteleostomi</taxon>
        <taxon>Actinopterygii</taxon>
        <taxon>Neopterygii</taxon>
        <taxon>Teleostei</taxon>
        <taxon>Clupei</taxon>
        <taxon>Clupeiformes</taxon>
        <taxon>Clupeoidei</taxon>
        <taxon>Clupeidae</taxon>
        <taxon>Clupea</taxon>
    </lineage>
</organism>
<dbReference type="Gene3D" id="2.30.29.30">
    <property type="entry name" value="Pleckstrin-homology domain (PH domain)/Phosphotyrosine-binding domain (PTB)"/>
    <property type="match status" value="1"/>
</dbReference>
<dbReference type="SMART" id="SM00233">
    <property type="entry name" value="PH"/>
    <property type="match status" value="1"/>
</dbReference>
<dbReference type="PROSITE" id="PS50086">
    <property type="entry name" value="TBC_RABGAP"/>
    <property type="match status" value="1"/>
</dbReference>
<dbReference type="PANTHER" id="PTHR47219">
    <property type="entry name" value="RAB GTPASE-ACTIVATING PROTEIN 1-LIKE"/>
    <property type="match status" value="1"/>
</dbReference>
<dbReference type="GO" id="GO:0031267">
    <property type="term" value="F:small GTPase binding"/>
    <property type="evidence" value="ECO:0007669"/>
    <property type="project" value="TreeGrafter"/>
</dbReference>
<feature type="region of interest" description="Disordered" evidence="4">
    <location>
        <begin position="419"/>
        <end position="442"/>
    </location>
</feature>
<feature type="compositionally biased region" description="Basic and acidic residues" evidence="4">
    <location>
        <begin position="1"/>
        <end position="11"/>
    </location>
</feature>
<dbReference type="FunFam" id="2.30.29.30:FF:000248">
    <property type="entry name" value="TBC1 domain family member 2A isoform X1"/>
    <property type="match status" value="1"/>
</dbReference>
<dbReference type="GO" id="GO:0031410">
    <property type="term" value="C:cytoplasmic vesicle"/>
    <property type="evidence" value="ECO:0007669"/>
    <property type="project" value="UniProtKB-ARBA"/>
</dbReference>
<evidence type="ECO:0000259" key="5">
    <source>
        <dbReference type="PROSITE" id="PS50003"/>
    </source>
</evidence>
<feature type="region of interest" description="Disordered" evidence="4">
    <location>
        <begin position="469"/>
        <end position="494"/>
    </location>
</feature>
<dbReference type="Pfam" id="PF00566">
    <property type="entry name" value="RabGAP-TBC"/>
    <property type="match status" value="1"/>
</dbReference>
<evidence type="ECO:0000256" key="3">
    <source>
        <dbReference type="SAM" id="Coils"/>
    </source>
</evidence>
<feature type="coiled-coil region" evidence="3">
    <location>
        <begin position="625"/>
        <end position="659"/>
    </location>
</feature>
<dbReference type="InterPro" id="IPR000195">
    <property type="entry name" value="Rab-GAP-TBC_dom"/>
</dbReference>
<dbReference type="GO" id="GO:0005096">
    <property type="term" value="F:GTPase activator activity"/>
    <property type="evidence" value="ECO:0007669"/>
    <property type="project" value="UniProtKB-KW"/>
</dbReference>
<feature type="region of interest" description="Disordered" evidence="4">
    <location>
        <begin position="1"/>
        <end position="46"/>
    </location>
</feature>
<proteinExistence type="predicted"/>
<dbReference type="OrthoDB" id="294251at2759"/>
<feature type="region of interest" description="Disordered" evidence="4">
    <location>
        <begin position="216"/>
        <end position="265"/>
    </location>
</feature>
<keyword evidence="2 3" id="KW-0175">Coiled coil</keyword>
<dbReference type="PANTHER" id="PTHR47219:SF20">
    <property type="entry name" value="TBC1 DOMAIN FAMILY MEMBER 2B"/>
    <property type="match status" value="1"/>
</dbReference>
<dbReference type="GO" id="GO:0005829">
    <property type="term" value="C:cytosol"/>
    <property type="evidence" value="ECO:0007669"/>
    <property type="project" value="UniProtKB-ARBA"/>
</dbReference>
<dbReference type="Pfam" id="PF00169">
    <property type="entry name" value="PH"/>
    <property type="match status" value="1"/>
</dbReference>
<feature type="compositionally biased region" description="Polar residues" evidence="4">
    <location>
        <begin position="428"/>
        <end position="441"/>
    </location>
</feature>
<feature type="region of interest" description="Disordered" evidence="4">
    <location>
        <begin position="1080"/>
        <end position="1111"/>
    </location>
</feature>
<feature type="coiled-coil region" evidence="3">
    <location>
        <begin position="547"/>
        <end position="574"/>
    </location>
</feature>
<keyword evidence="1" id="KW-0343">GTPase activation</keyword>
<evidence type="ECO:0000259" key="6">
    <source>
        <dbReference type="PROSITE" id="PS50086"/>
    </source>
</evidence>
<protein>
    <submittedName>
        <fullName evidence="8">TBC1 domain family member 2A isoform X1</fullName>
    </submittedName>
</protein>
<dbReference type="SUPFAM" id="SSF50729">
    <property type="entry name" value="PH domain-like"/>
    <property type="match status" value="1"/>
</dbReference>
<dbReference type="CDD" id="cd01265">
    <property type="entry name" value="PH_TBC1D2A"/>
    <property type="match status" value="1"/>
</dbReference>
<dbReference type="Gene3D" id="1.10.8.270">
    <property type="entry name" value="putative rabgap domain of human tbc1 domain family member 14 like domains"/>
    <property type="match status" value="1"/>
</dbReference>
<keyword evidence="7" id="KW-1185">Reference proteome</keyword>
<dbReference type="SUPFAM" id="SSF47923">
    <property type="entry name" value="Ypt/Rab-GAP domain of gyp1p"/>
    <property type="match status" value="2"/>
</dbReference>
<evidence type="ECO:0000313" key="7">
    <source>
        <dbReference type="Proteomes" id="UP000515152"/>
    </source>
</evidence>
<evidence type="ECO:0000256" key="4">
    <source>
        <dbReference type="SAM" id="MobiDB-lite"/>
    </source>
</evidence>
<feature type="compositionally biased region" description="Low complexity" evidence="4">
    <location>
        <begin position="359"/>
        <end position="369"/>
    </location>
</feature>
<dbReference type="InterPro" id="IPR035969">
    <property type="entry name" value="Rab-GAP_TBC_sf"/>
</dbReference>
<dbReference type="Gene3D" id="1.10.472.80">
    <property type="entry name" value="Ypt/Rab-GAP domain of gyp1p, domain 3"/>
    <property type="match status" value="1"/>
</dbReference>
<dbReference type="FunFam" id="1.10.472.80:FF:000018">
    <property type="entry name" value="TBC1 domain family member 2B"/>
    <property type="match status" value="1"/>
</dbReference>
<dbReference type="AlphaFoldDB" id="A0A6P8FML7"/>
<dbReference type="Proteomes" id="UP000515152">
    <property type="component" value="Chromosome 6"/>
</dbReference>
<dbReference type="PROSITE" id="PS50003">
    <property type="entry name" value="PH_DOMAIN"/>
    <property type="match status" value="1"/>
</dbReference>
<dbReference type="FunFam" id="1.10.8.270:FF:000014">
    <property type="entry name" value="Putative TBC1 domain family member 2B"/>
    <property type="match status" value="1"/>
</dbReference>
<dbReference type="SMART" id="SM00164">
    <property type="entry name" value="TBC"/>
    <property type="match status" value="1"/>
</dbReference>
<evidence type="ECO:0000256" key="2">
    <source>
        <dbReference type="ARBA" id="ARBA00023054"/>
    </source>
</evidence>
<evidence type="ECO:0000256" key="1">
    <source>
        <dbReference type="ARBA" id="ARBA00022468"/>
    </source>
</evidence>
<feature type="compositionally biased region" description="Basic and acidic residues" evidence="4">
    <location>
        <begin position="1092"/>
        <end position="1101"/>
    </location>
</feature>
<dbReference type="KEGG" id="char:105888604"/>
<sequence length="1111" mass="126255">MDRIGTMREPAEEQAPQLPQSSSQPLTNTSQQSLTTNQTAAGSSLARPQLPQRLCGWLEKRGGPLKLWKTRWFSHDDGRSLLLYWRTPQDATPLGQVELSSATFSYSLEPQEEQGTFNIHTPQRTFILKAASHELMMYWLQQLQLTRCQQRTQRGDTNTHTAVEFLPQVKMPMGFVGEKAANLPSPGQSNPLNISLKHPIIEFQNLCLRSKRVSHLDQAPIPPPTSLDTPTHDTANQETSSLDTPTHNTPNQESTSMDTPTPNIANQETASLDTLSMDTANQEKASLDTPTHNIAYQETDSLDTPTHNTANQETSSLDTPTHNTPNQESTFLDTPTHNTPNQESTFLDTPTHNTAGQETTTMDTPTPNTANQETASLDTLSMDTANQEKASLDTPTPNTANQETASLDILSMDTVTQETASLDAPTHDTANQETDSLSTPSKVIANKRPASLIMLRKICMGELVCPRPSPKAHRRKKVVSATLPPHRHGNDPTPRLELEMFTLEKELSEQKELVLSLYRALEASQREKRACVDFLSAPGEDQRLELLRHRERQVAKLQAEADDLHQHLRERDEQVCELQETLQLQLEKNQAKQEVVLKLSQQLADWASHTHADNTHSAIEPEEKEAYLKQEIKHLRDDLEAYRTQNKFLNSEIHHLTQLWRQSSQQEKSLMVKCAYLEACRCEKESQYLSLLQQLRESAVFSGTHTHPHTHEVRTLIEDALQGALSLSSSSEFDAYGFKLVPEYESADVKLLMKLNAVELRSRSLQQGEERPLVARWAQLLSSPSQSLSSPAQMLSPSLELKALLRDGVPQEFRTRVWRWLVYVRTRAVRERHPDRYRLLTQRNHLAPGSASHQIQLDLHRTLTTNQRFSSPTSPSHEQLRRVLLAFSCHNPTVGYCQGLNRLAAVALLVLEDEEEAFWCLVAIVEAIMPPDYYTKTLLGYQIDQCVFRELLAEKVPRVSTYLESHLVDVSQVSVIWFPVIFVELLPSDILLPLWDAFLYEGSKVIFRYALALLKYKEEEILKMQDSSEIFQYLFFFPKTITDARKLRSVAFGEFNPFPKKHLRSRRAWHRERLEAELREREAEMTEQSSQHAERHDKALDDLASDDDELN</sequence>
<dbReference type="GeneID" id="105888604"/>
<feature type="compositionally biased region" description="Polar residues" evidence="4">
    <location>
        <begin position="226"/>
        <end position="265"/>
    </location>
</feature>
<dbReference type="InterPro" id="IPR011993">
    <property type="entry name" value="PH-like_dom_sf"/>
</dbReference>
<feature type="compositionally biased region" description="Low complexity" evidence="4">
    <location>
        <begin position="16"/>
        <end position="39"/>
    </location>
</feature>
<dbReference type="RefSeq" id="XP_031424861.1">
    <property type="nucleotide sequence ID" value="XM_031569001.1"/>
</dbReference>
<gene>
    <name evidence="8" type="primary">tbc1d2</name>
</gene>
<dbReference type="InterPro" id="IPR050302">
    <property type="entry name" value="Rab_GAP_TBC_domain"/>
</dbReference>
<dbReference type="InterPro" id="IPR001849">
    <property type="entry name" value="PH_domain"/>
</dbReference>